<protein>
    <submittedName>
        <fullName evidence="3">Uncharacterized protein</fullName>
    </submittedName>
</protein>
<reference evidence="3" key="1">
    <citation type="journal article" date="2021" name="bioRxiv">
        <title>Whole Genome Assembly and Annotation of Northern Wild Rice, Zizania palustris L., Supports a Whole Genome Duplication in the Zizania Genus.</title>
        <authorList>
            <person name="Haas M."/>
            <person name="Kono T."/>
            <person name="Macchietto M."/>
            <person name="Millas R."/>
            <person name="McGilp L."/>
            <person name="Shao M."/>
            <person name="Duquette J."/>
            <person name="Hirsch C.N."/>
            <person name="Kimball J."/>
        </authorList>
    </citation>
    <scope>NUCLEOTIDE SEQUENCE</scope>
    <source>
        <tissue evidence="3">Fresh leaf tissue</tissue>
    </source>
</reference>
<feature type="region of interest" description="Disordered" evidence="1">
    <location>
        <begin position="83"/>
        <end position="117"/>
    </location>
</feature>
<comment type="caution">
    <text evidence="3">The sequence shown here is derived from an EMBL/GenBank/DDBJ whole genome shotgun (WGS) entry which is preliminary data.</text>
</comment>
<keyword evidence="2" id="KW-0732">Signal</keyword>
<keyword evidence="4" id="KW-1185">Reference proteome</keyword>
<dbReference type="Proteomes" id="UP000729402">
    <property type="component" value="Unassembled WGS sequence"/>
</dbReference>
<feature type="signal peptide" evidence="2">
    <location>
        <begin position="1"/>
        <end position="21"/>
    </location>
</feature>
<reference evidence="3" key="2">
    <citation type="submission" date="2021-02" db="EMBL/GenBank/DDBJ databases">
        <authorList>
            <person name="Kimball J.A."/>
            <person name="Haas M.W."/>
            <person name="Macchietto M."/>
            <person name="Kono T."/>
            <person name="Duquette J."/>
            <person name="Shao M."/>
        </authorList>
    </citation>
    <scope>NUCLEOTIDE SEQUENCE</scope>
    <source>
        <tissue evidence="3">Fresh leaf tissue</tissue>
    </source>
</reference>
<gene>
    <name evidence="3" type="ORF">GUJ93_ZPchr0008g13585</name>
</gene>
<evidence type="ECO:0000256" key="1">
    <source>
        <dbReference type="SAM" id="MobiDB-lite"/>
    </source>
</evidence>
<feature type="chain" id="PRO_5035293302" evidence="2">
    <location>
        <begin position="22"/>
        <end position="142"/>
    </location>
</feature>
<dbReference type="EMBL" id="JAAALK010000290">
    <property type="protein sequence ID" value="KAG8046880.1"/>
    <property type="molecule type" value="Genomic_DNA"/>
</dbReference>
<accession>A0A8J5QYS5</accession>
<proteinExistence type="predicted"/>
<dbReference type="AlphaFoldDB" id="A0A8J5QYS5"/>
<evidence type="ECO:0000313" key="3">
    <source>
        <dbReference type="EMBL" id="KAG8046880.1"/>
    </source>
</evidence>
<evidence type="ECO:0000256" key="2">
    <source>
        <dbReference type="SAM" id="SignalP"/>
    </source>
</evidence>
<organism evidence="3 4">
    <name type="scientific">Zizania palustris</name>
    <name type="common">Northern wild rice</name>
    <dbReference type="NCBI Taxonomy" id="103762"/>
    <lineage>
        <taxon>Eukaryota</taxon>
        <taxon>Viridiplantae</taxon>
        <taxon>Streptophyta</taxon>
        <taxon>Embryophyta</taxon>
        <taxon>Tracheophyta</taxon>
        <taxon>Spermatophyta</taxon>
        <taxon>Magnoliopsida</taxon>
        <taxon>Liliopsida</taxon>
        <taxon>Poales</taxon>
        <taxon>Poaceae</taxon>
        <taxon>BOP clade</taxon>
        <taxon>Oryzoideae</taxon>
        <taxon>Oryzeae</taxon>
        <taxon>Zizaniinae</taxon>
        <taxon>Zizania</taxon>
    </lineage>
</organism>
<feature type="compositionally biased region" description="Gly residues" evidence="1">
    <location>
        <begin position="83"/>
        <end position="94"/>
    </location>
</feature>
<dbReference type="OrthoDB" id="681007at2759"/>
<name>A0A8J5QYS5_ZIZPA</name>
<evidence type="ECO:0000313" key="4">
    <source>
        <dbReference type="Proteomes" id="UP000729402"/>
    </source>
</evidence>
<sequence length="142" mass="14819">MKRTFLALLFLLTLASQGTWCKAVRRHKINGAQLRPHLQVEELHVTEGKKLSEIQIPRKLGLAVADGHTDKLPMRMAIAHRSGTGGTGGGGASVGGRNVNGGAADTRPHTGKNSAPALPAPATTSILALAFTCATVLSAFSF</sequence>